<accession>A0A193FSG9</accession>
<feature type="compositionally biased region" description="Basic residues" evidence="1">
    <location>
        <begin position="66"/>
        <end position="82"/>
    </location>
</feature>
<gene>
    <name evidence="2" type="ORF">BAU08_01145</name>
</gene>
<feature type="compositionally biased region" description="Basic and acidic residues" evidence="1">
    <location>
        <begin position="46"/>
        <end position="65"/>
    </location>
</feature>
<name>A0A193FSG9_9BORD</name>
<dbReference type="STRING" id="463025.BAU08_01145"/>
<proteinExistence type="predicted"/>
<protein>
    <submittedName>
        <fullName evidence="2">Uncharacterized protein</fullName>
    </submittedName>
</protein>
<evidence type="ECO:0000313" key="2">
    <source>
        <dbReference type="EMBL" id="ANN70136.1"/>
    </source>
</evidence>
<evidence type="ECO:0000256" key="1">
    <source>
        <dbReference type="SAM" id="MobiDB-lite"/>
    </source>
</evidence>
<sequence length="94" mass="10377">MASDPRKTPAHDETDPEPVQHPPGRADLPEDPDDVPDPSDGPPARKPVDEPRSFDLAGGRREGRPSRRSARAVRLSRAHRRTEKPDGDRTCPSK</sequence>
<dbReference type="Proteomes" id="UP000092213">
    <property type="component" value="Chromosome"/>
</dbReference>
<dbReference type="EMBL" id="CP016171">
    <property type="protein sequence ID" value="ANN70136.1"/>
    <property type="molecule type" value="Genomic_DNA"/>
</dbReference>
<dbReference type="AlphaFoldDB" id="A0A193FSG9"/>
<dbReference type="RefSeq" id="WP_066667721.1">
    <property type="nucleotide sequence ID" value="NZ_CP016171.1"/>
</dbReference>
<feature type="region of interest" description="Disordered" evidence="1">
    <location>
        <begin position="1"/>
        <end position="94"/>
    </location>
</feature>
<reference evidence="2 3" key="1">
    <citation type="submission" date="2016-06" db="EMBL/GenBank/DDBJ databases">
        <title>Complete genome sequences of Bordetella bronchialis and Bordetella flabilis.</title>
        <authorList>
            <person name="LiPuma J.J."/>
            <person name="Spilker T."/>
        </authorList>
    </citation>
    <scope>NUCLEOTIDE SEQUENCE [LARGE SCALE GENOMIC DNA]</scope>
    <source>
        <strain evidence="2 3">AU17976</strain>
    </source>
</reference>
<feature type="compositionally biased region" description="Basic and acidic residues" evidence="1">
    <location>
        <begin position="83"/>
        <end position="94"/>
    </location>
</feature>
<organism evidence="2 3">
    <name type="scientific">Bordetella bronchialis</name>
    <dbReference type="NCBI Taxonomy" id="463025"/>
    <lineage>
        <taxon>Bacteria</taxon>
        <taxon>Pseudomonadati</taxon>
        <taxon>Pseudomonadota</taxon>
        <taxon>Betaproteobacteria</taxon>
        <taxon>Burkholderiales</taxon>
        <taxon>Alcaligenaceae</taxon>
        <taxon>Bordetella</taxon>
    </lineage>
</organism>
<feature type="compositionally biased region" description="Basic and acidic residues" evidence="1">
    <location>
        <begin position="1"/>
        <end position="13"/>
    </location>
</feature>
<evidence type="ECO:0000313" key="3">
    <source>
        <dbReference type="Proteomes" id="UP000092213"/>
    </source>
</evidence>